<dbReference type="EMBL" id="ANAH02000066">
    <property type="protein sequence ID" value="EPX56667.1"/>
    <property type="molecule type" value="Genomic_DNA"/>
</dbReference>
<dbReference type="Proteomes" id="UP000011682">
    <property type="component" value="Unassembled WGS sequence"/>
</dbReference>
<comment type="caution">
    <text evidence="2">The sequence shown here is derived from an EMBL/GenBank/DDBJ whole genome shotgun (WGS) entry which is preliminary data.</text>
</comment>
<accession>S9P350</accession>
<evidence type="ECO:0000313" key="2">
    <source>
        <dbReference type="EMBL" id="EPX56667.1"/>
    </source>
</evidence>
<evidence type="ECO:0000256" key="1">
    <source>
        <dbReference type="SAM" id="MobiDB-lite"/>
    </source>
</evidence>
<proteinExistence type="predicted"/>
<feature type="region of interest" description="Disordered" evidence="1">
    <location>
        <begin position="1"/>
        <end position="56"/>
    </location>
</feature>
<sequence>MGGGGHRGAREGRRVAQHAAGEGPARKRGASARKWRRKPDPCAPTALVLAGRSLPS</sequence>
<name>S9P350_CYSF2</name>
<evidence type="ECO:0000313" key="3">
    <source>
        <dbReference type="Proteomes" id="UP000011682"/>
    </source>
</evidence>
<feature type="compositionally biased region" description="Basic residues" evidence="1">
    <location>
        <begin position="26"/>
        <end position="37"/>
    </location>
</feature>
<reference evidence="2" key="1">
    <citation type="submission" date="2013-05" db="EMBL/GenBank/DDBJ databases">
        <title>Genome assembly of Cystobacter fuscus DSM 2262.</title>
        <authorList>
            <person name="Sharma G."/>
            <person name="Khatri I."/>
            <person name="Kaur C."/>
            <person name="Mayilraj S."/>
            <person name="Subramanian S."/>
        </authorList>
    </citation>
    <scope>NUCLEOTIDE SEQUENCE [LARGE SCALE GENOMIC DNA]</scope>
    <source>
        <strain evidence="2">DSM 2262</strain>
    </source>
</reference>
<keyword evidence="3" id="KW-1185">Reference proteome</keyword>
<organism evidence="2 3">
    <name type="scientific">Cystobacter fuscus (strain ATCC 25194 / DSM 2262 / NBRC 100088 / M29)</name>
    <dbReference type="NCBI Taxonomy" id="1242864"/>
    <lineage>
        <taxon>Bacteria</taxon>
        <taxon>Pseudomonadati</taxon>
        <taxon>Myxococcota</taxon>
        <taxon>Myxococcia</taxon>
        <taxon>Myxococcales</taxon>
        <taxon>Cystobacterineae</taxon>
        <taxon>Archangiaceae</taxon>
        <taxon>Cystobacter</taxon>
    </lineage>
</organism>
<gene>
    <name evidence="2" type="ORF">D187_008009</name>
</gene>
<dbReference type="AlphaFoldDB" id="S9P350"/>
<protein>
    <submittedName>
        <fullName evidence="2">Uncharacterized protein</fullName>
    </submittedName>
</protein>